<name>A0A5J5DRW1_9PERO</name>
<accession>A0A5J5DRW1</accession>
<dbReference type="EMBL" id="VOFY01000001">
    <property type="protein sequence ID" value="KAA8596080.1"/>
    <property type="molecule type" value="Genomic_DNA"/>
</dbReference>
<organism evidence="1 2">
    <name type="scientific">Etheostoma spectabile</name>
    <name type="common">orangethroat darter</name>
    <dbReference type="NCBI Taxonomy" id="54343"/>
    <lineage>
        <taxon>Eukaryota</taxon>
        <taxon>Metazoa</taxon>
        <taxon>Chordata</taxon>
        <taxon>Craniata</taxon>
        <taxon>Vertebrata</taxon>
        <taxon>Euteleostomi</taxon>
        <taxon>Actinopterygii</taxon>
        <taxon>Neopterygii</taxon>
        <taxon>Teleostei</taxon>
        <taxon>Neoteleostei</taxon>
        <taxon>Acanthomorphata</taxon>
        <taxon>Eupercaria</taxon>
        <taxon>Perciformes</taxon>
        <taxon>Percoidei</taxon>
        <taxon>Percidae</taxon>
        <taxon>Etheostomatinae</taxon>
        <taxon>Etheostoma</taxon>
    </lineage>
</organism>
<proteinExistence type="predicted"/>
<gene>
    <name evidence="1" type="ORF">FQN60_011371</name>
</gene>
<dbReference type="Proteomes" id="UP000327493">
    <property type="component" value="Chromosome 1"/>
</dbReference>
<evidence type="ECO:0000313" key="1">
    <source>
        <dbReference type="EMBL" id="KAA8596080.1"/>
    </source>
</evidence>
<sequence length="78" mass="8860">MMVRNGPYVPYLEVEENADKTTELCVESRIDLTIRLRGLLNNQQHIHKERVVEGGGESWVGEVSECTSFDELQQAPDV</sequence>
<dbReference type="AlphaFoldDB" id="A0A5J5DRW1"/>
<keyword evidence="2" id="KW-1185">Reference proteome</keyword>
<reference evidence="1 2" key="1">
    <citation type="submission" date="2019-08" db="EMBL/GenBank/DDBJ databases">
        <title>A chromosome-level genome assembly, high-density linkage maps, and genome scans reveal the genomic architecture of hybrid incompatibilities underlying speciation via character displacement in darters (Percidae: Etheostominae).</title>
        <authorList>
            <person name="Moran R.L."/>
            <person name="Catchen J.M."/>
            <person name="Fuller R.C."/>
        </authorList>
    </citation>
    <scope>NUCLEOTIDE SEQUENCE [LARGE SCALE GENOMIC DNA]</scope>
    <source>
        <strain evidence="1">EspeVRDwgs_2016</strain>
        <tissue evidence="1">Muscle</tissue>
    </source>
</reference>
<evidence type="ECO:0000313" key="2">
    <source>
        <dbReference type="Proteomes" id="UP000327493"/>
    </source>
</evidence>
<protein>
    <submittedName>
        <fullName evidence="1">Uncharacterized protein</fullName>
    </submittedName>
</protein>
<comment type="caution">
    <text evidence="1">The sequence shown here is derived from an EMBL/GenBank/DDBJ whole genome shotgun (WGS) entry which is preliminary data.</text>
</comment>